<evidence type="ECO:0000313" key="2">
    <source>
        <dbReference type="Proteomes" id="UP000276834"/>
    </source>
</evidence>
<keyword evidence="2" id="KW-1185">Reference proteome</keyword>
<sequence length="597" mass="68593">MERGAGSTILIFSLLEPHKAGLEFFQMKRPMQALISISSAPVSRMYRLNGSRFPMTQYEQDLKIYPGKTSCLPKHLGWLIPPQKEASISDTFSYIKIRSLVQEIQEKQPSSQEIWKMKYETAETSIFGARSDTTLEDWTMAKIRVVDLSVLHGDTFENVEQEGGDIYEDEKKYERKENQQSGAVQSKESLQLLRYEKMFQEEKNGDIQALQRSDARSVHKDRGPINVDKPMRNQQCEDELRFSDNMSLSIRYRNRIVRLGFYKRILTIMFLTKYIQVCTQSAACRDTACSLPFNYQAEPKHGRTDSIWIRCHPELPTINQSRCSCPDFTNKVVLKWSTKFKKSLRTDAIRQFSEILPRGGSTTCILPSIKAALYSGNAQLNWGKVSLGADSEGMRPAHEGREEPAVVIHHQAVKEERPQAIPGLYVYHKDMQTAQKSLLFGRYHGACGHYPSLDIRESDYKGMFNFISKPNFEKFGVYYYLPIEFTKVIDPAPEKNGQKSEQGPLRETVHSDIPTYYHTPLQGSLFTLAPQAILTIINLQRCNTETGSERTRQDKLHHKSTIYLLQLQLTQVRQMIIDFSAVPQFKMYILISLETLC</sequence>
<organism evidence="1 2">
    <name type="scientific">Chloebia gouldiae</name>
    <name type="common">Gouldian finch</name>
    <name type="synonym">Erythrura gouldiae</name>
    <dbReference type="NCBI Taxonomy" id="44316"/>
    <lineage>
        <taxon>Eukaryota</taxon>
        <taxon>Metazoa</taxon>
        <taxon>Chordata</taxon>
        <taxon>Craniata</taxon>
        <taxon>Vertebrata</taxon>
        <taxon>Euteleostomi</taxon>
        <taxon>Archelosauria</taxon>
        <taxon>Archosauria</taxon>
        <taxon>Dinosauria</taxon>
        <taxon>Saurischia</taxon>
        <taxon>Theropoda</taxon>
        <taxon>Coelurosauria</taxon>
        <taxon>Aves</taxon>
        <taxon>Neognathae</taxon>
        <taxon>Neoaves</taxon>
        <taxon>Telluraves</taxon>
        <taxon>Australaves</taxon>
        <taxon>Passeriformes</taxon>
        <taxon>Passeroidea</taxon>
        <taxon>Passeridae</taxon>
        <taxon>Chloebia</taxon>
    </lineage>
</organism>
<proteinExistence type="predicted"/>
<gene>
    <name evidence="1" type="ORF">DV515_00010537</name>
</gene>
<protein>
    <submittedName>
        <fullName evidence="1">Uncharacterized protein</fullName>
    </submittedName>
</protein>
<dbReference type="EMBL" id="QUSF01000038">
    <property type="protein sequence ID" value="RLV98670.1"/>
    <property type="molecule type" value="Genomic_DNA"/>
</dbReference>
<reference evidence="1 2" key="1">
    <citation type="journal article" date="2018" name="Proc. R. Soc. B">
        <title>A non-coding region near Follistatin controls head colour polymorphism in the Gouldian finch.</title>
        <authorList>
            <person name="Toomey M.B."/>
            <person name="Marques C.I."/>
            <person name="Andrade P."/>
            <person name="Araujo P.M."/>
            <person name="Sabatino S."/>
            <person name="Gazda M.A."/>
            <person name="Afonso S."/>
            <person name="Lopes R.J."/>
            <person name="Corbo J.C."/>
            <person name="Carneiro M."/>
        </authorList>
    </citation>
    <scope>NUCLEOTIDE SEQUENCE [LARGE SCALE GENOMIC DNA]</scope>
    <source>
        <strain evidence="1">Red01</strain>
        <tissue evidence="1">Muscle</tissue>
    </source>
</reference>
<dbReference type="AlphaFoldDB" id="A0A3L8S8S7"/>
<evidence type="ECO:0000313" key="1">
    <source>
        <dbReference type="EMBL" id="RLV98670.1"/>
    </source>
</evidence>
<feature type="non-terminal residue" evidence="1">
    <location>
        <position position="597"/>
    </location>
</feature>
<name>A0A3L8S8S7_CHLGU</name>
<comment type="caution">
    <text evidence="1">The sequence shown here is derived from an EMBL/GenBank/DDBJ whole genome shotgun (WGS) entry which is preliminary data.</text>
</comment>
<dbReference type="Proteomes" id="UP000276834">
    <property type="component" value="Unassembled WGS sequence"/>
</dbReference>
<accession>A0A3L8S8S7</accession>